<dbReference type="InterPro" id="IPR039432">
    <property type="entry name" value="SRP9_dom"/>
</dbReference>
<dbReference type="GO" id="GO:0008312">
    <property type="term" value="F:7S RNA binding"/>
    <property type="evidence" value="ECO:0007669"/>
    <property type="project" value="InterPro"/>
</dbReference>
<name>A0A7R8ZKT9_9CRUS</name>
<evidence type="ECO:0000256" key="7">
    <source>
        <dbReference type="ARBA" id="ARBA00023274"/>
    </source>
</evidence>
<feature type="domain" description="SRP9" evidence="9">
    <location>
        <begin position="1117"/>
        <end position="1186"/>
    </location>
</feature>
<keyword evidence="4" id="KW-0963">Cytoplasm</keyword>
<keyword evidence="5" id="KW-0694">RNA-binding</keyword>
<dbReference type="PANTHER" id="PTHR12834">
    <property type="entry name" value="SIGNAL RECOGNITION PARTICLE 9 KDA PROTEIN"/>
    <property type="match status" value="1"/>
</dbReference>
<dbReference type="PANTHER" id="PTHR12834:SF12">
    <property type="entry name" value="SIGNAL RECOGNITION PARTICLE 9 KDA PROTEIN"/>
    <property type="match status" value="1"/>
</dbReference>
<accession>A0A7R8ZKT9</accession>
<protein>
    <recommendedName>
        <fullName evidence="3">Signal recognition particle 9 kDa protein</fullName>
    </recommendedName>
</protein>
<evidence type="ECO:0000259" key="9">
    <source>
        <dbReference type="Pfam" id="PF05486"/>
    </source>
</evidence>
<dbReference type="GO" id="GO:0005786">
    <property type="term" value="C:signal recognition particle, endoplasmic reticulum targeting"/>
    <property type="evidence" value="ECO:0007669"/>
    <property type="project" value="UniProtKB-KW"/>
</dbReference>
<gene>
    <name evidence="10" type="ORF">CTOB1V02_LOCUS1078</name>
</gene>
<comment type="similarity">
    <text evidence="2">Belongs to the SRP9 family.</text>
</comment>
<dbReference type="GO" id="GO:0005829">
    <property type="term" value="C:cytosol"/>
    <property type="evidence" value="ECO:0007669"/>
    <property type="project" value="UniProtKB-ARBA"/>
</dbReference>
<dbReference type="Gene3D" id="3.30.720.10">
    <property type="entry name" value="Signal recognition particle alu RNA binding heterodimer, srp9/1"/>
    <property type="match status" value="1"/>
</dbReference>
<sequence length="1191" mass="130419">MRQRKRVVLCVTRQGSTCFHVTPLRTREHAAVDYGSQRLTLRVPSMACRIALCVLFGLSLCVGQVLEHEKMKYRREYNEKDVWDDLKDTKTMPGIKDFVGDNGIDKLLAQYGELVSQLDSGGLEAIVNQFATSKSGGSAPIADMLKTLTTGPMAENLFGGLMKSFADNQVMTNMLQQKLGEFAGMALAADGTQGGGGGANLVQNLVGMFMQSQVAGAGDRKKASGGVGEGADVVQNLVGMFLESHLGGGGGQKNPRPGEGGDLLQNMMGLFLQSQLGNGGGGDLGDLVSNLLKGGAGEGRKKDIPPTDQRASQSDPMADLLGEGLNSLLGSVLQGANRGGQGDFLGGLLQNPQMLMSVMALMQGGGNQAAGGGRNPLLELASSFLNPQPGREDSLGPVLQMASQFLGGSGPDRGRNLLGSVLDLVETVVDEGFNEEQVDSLLEGVEHLLGGYDEDAGDHLNDREIEEEVKLMNEDEEYVPPTIPTVSREEAPPKVPTDVPSQERKKQQPLGLDLNNPLLSNLLGAFQGSSALKEIQKVAMGFLSGQGFQPQYAVPELSSAWNSVANIFSSDPLTVEKRSRVLAIAQRVYETYSRSGSKDFWEVVNKLNSNTRIFQPRIHKLLQSNGLSTVYGGLLSGVAAVLSETDDSKNVVSEIKFLVSLINEYENTVILKYLKPLLMALQGDKFMEGVRSQIGGLLDLVRKNKVDFKSVTEAINPWLLKSLKQNLGEGEFGVILVELVSKLSHKMKKVDVSKLAPLLSDPSKLNSTAAFSALRQAIPLEVMAEVIQEVTNTVDGEQVGRMAAQLIQNLQNGNLGQELGRLLSSINEVGGATKPTSSVKRKRWEADEFEKEEKKEGKVLQENAIPTPQQEKTMAADIEIPPALFNVSLRDAILGNSAVRHQFDIFMKDFIEKFLKRALKSENYREGVERLMSTDLLKHAEIPTLLLDMILRPNIYERPEKLNEAYLKFLSSNEIRELVEVIDGILRKSDLEDTQSLLSSLVETMVESKLLEEVFQLIDPSILPQKEDIKASLMRNLAEPILNLIGIYLHSVHQPGCAAQWLCTFSHSLPSRLEEGDGGTFWFSSAYRTGGESSLPVVFTVLTASLTLNLGSKMPYVESWDDFERAAEKLYELEPRKARFTMKYSHRNGMLTLKMTDNVRCVIYKTEHSQDLKRMEKYMATLMRTMASKEH</sequence>
<evidence type="ECO:0000256" key="5">
    <source>
        <dbReference type="ARBA" id="ARBA00022884"/>
    </source>
</evidence>
<dbReference type="OrthoDB" id="360923at2759"/>
<keyword evidence="6" id="KW-0733">Signal recognition particle</keyword>
<dbReference type="FunFam" id="3.30.720.10:FF:000001">
    <property type="entry name" value="Signal recognition particle 9 kDa protein"/>
    <property type="match status" value="1"/>
</dbReference>
<evidence type="ECO:0000256" key="8">
    <source>
        <dbReference type="ARBA" id="ARBA00045462"/>
    </source>
</evidence>
<evidence type="ECO:0000256" key="3">
    <source>
        <dbReference type="ARBA" id="ARBA00020414"/>
    </source>
</evidence>
<comment type="function">
    <text evidence="8">Component of the signal recognition particle (SRP) complex, a ribonucleoprotein complex that mediates the cotranslational targeting of secretory and membrane proteins to the endoplasmic reticulum (ER). SRP9 together with SRP14 and the Alu portion of the SRP RNA, constitutes the elongation arrest domain of SRP. The complex of SRP9 and SRP14 is required for SRP RNA binding.</text>
</comment>
<dbReference type="AlphaFoldDB" id="A0A7R8ZKT9"/>
<dbReference type="GO" id="GO:0006614">
    <property type="term" value="P:SRP-dependent cotranslational protein targeting to membrane"/>
    <property type="evidence" value="ECO:0007669"/>
    <property type="project" value="InterPro"/>
</dbReference>
<evidence type="ECO:0000313" key="10">
    <source>
        <dbReference type="EMBL" id="CAD7223083.1"/>
    </source>
</evidence>
<keyword evidence="7" id="KW-0687">Ribonucleoprotein</keyword>
<comment type="subcellular location">
    <subcellularLocation>
        <location evidence="1">Cytoplasm</location>
    </subcellularLocation>
</comment>
<evidence type="ECO:0000256" key="2">
    <source>
        <dbReference type="ARBA" id="ARBA00009193"/>
    </source>
</evidence>
<dbReference type="SUPFAM" id="SSF54762">
    <property type="entry name" value="Signal recognition particle alu RNA binding heterodimer, SRP9/14"/>
    <property type="match status" value="1"/>
</dbReference>
<evidence type="ECO:0000256" key="1">
    <source>
        <dbReference type="ARBA" id="ARBA00004496"/>
    </source>
</evidence>
<evidence type="ECO:0000256" key="4">
    <source>
        <dbReference type="ARBA" id="ARBA00022490"/>
    </source>
</evidence>
<dbReference type="InterPro" id="IPR039914">
    <property type="entry name" value="SRP9-like"/>
</dbReference>
<dbReference type="InterPro" id="IPR009018">
    <property type="entry name" value="Signal_recog_particle_SRP9/14"/>
</dbReference>
<dbReference type="Pfam" id="PF05486">
    <property type="entry name" value="SRP9-21"/>
    <property type="match status" value="1"/>
</dbReference>
<reference evidence="10" key="1">
    <citation type="submission" date="2020-11" db="EMBL/GenBank/DDBJ databases">
        <authorList>
            <person name="Tran Van P."/>
        </authorList>
    </citation>
    <scope>NUCLEOTIDE SEQUENCE</scope>
</reference>
<proteinExistence type="inferred from homology"/>
<dbReference type="EMBL" id="OB660147">
    <property type="protein sequence ID" value="CAD7223083.1"/>
    <property type="molecule type" value="Genomic_DNA"/>
</dbReference>
<organism evidence="10">
    <name type="scientific">Cyprideis torosa</name>
    <dbReference type="NCBI Taxonomy" id="163714"/>
    <lineage>
        <taxon>Eukaryota</taxon>
        <taxon>Metazoa</taxon>
        <taxon>Ecdysozoa</taxon>
        <taxon>Arthropoda</taxon>
        <taxon>Crustacea</taxon>
        <taxon>Oligostraca</taxon>
        <taxon>Ostracoda</taxon>
        <taxon>Podocopa</taxon>
        <taxon>Podocopida</taxon>
        <taxon>Cytherocopina</taxon>
        <taxon>Cytheroidea</taxon>
        <taxon>Cytherideidae</taxon>
        <taxon>Cyprideis</taxon>
    </lineage>
</organism>
<evidence type="ECO:0000256" key="6">
    <source>
        <dbReference type="ARBA" id="ARBA00023135"/>
    </source>
</evidence>